<keyword evidence="1" id="KW-0805">Transcription regulation</keyword>
<protein>
    <submittedName>
        <fullName evidence="5">AraC-like DNA-binding protein</fullName>
    </submittedName>
</protein>
<evidence type="ECO:0000259" key="4">
    <source>
        <dbReference type="PROSITE" id="PS01124"/>
    </source>
</evidence>
<dbReference type="AlphaFoldDB" id="A0AB73SYY1"/>
<dbReference type="InterPro" id="IPR003313">
    <property type="entry name" value="AraC-bd"/>
</dbReference>
<dbReference type="GO" id="GO:0003700">
    <property type="term" value="F:DNA-binding transcription factor activity"/>
    <property type="evidence" value="ECO:0007669"/>
    <property type="project" value="InterPro"/>
</dbReference>
<feature type="domain" description="HTH araC/xylS-type" evidence="4">
    <location>
        <begin position="188"/>
        <end position="286"/>
    </location>
</feature>
<dbReference type="PANTHER" id="PTHR43280">
    <property type="entry name" value="ARAC-FAMILY TRANSCRIPTIONAL REGULATOR"/>
    <property type="match status" value="1"/>
</dbReference>
<evidence type="ECO:0000256" key="2">
    <source>
        <dbReference type="ARBA" id="ARBA00023125"/>
    </source>
</evidence>
<keyword evidence="2" id="KW-0238">DNA-binding</keyword>
<dbReference type="SUPFAM" id="SSF51215">
    <property type="entry name" value="Regulatory protein AraC"/>
    <property type="match status" value="1"/>
</dbReference>
<accession>A0AB73SYY1</accession>
<dbReference type="Pfam" id="PF12833">
    <property type="entry name" value="HTH_18"/>
    <property type="match status" value="1"/>
</dbReference>
<keyword evidence="3" id="KW-0804">Transcription</keyword>
<dbReference type="SMART" id="SM00342">
    <property type="entry name" value="HTH_ARAC"/>
    <property type="match status" value="1"/>
</dbReference>
<dbReference type="InterPro" id="IPR014710">
    <property type="entry name" value="RmlC-like_jellyroll"/>
</dbReference>
<evidence type="ECO:0000313" key="6">
    <source>
        <dbReference type="Proteomes" id="UP000245412"/>
    </source>
</evidence>
<evidence type="ECO:0000256" key="1">
    <source>
        <dbReference type="ARBA" id="ARBA00023015"/>
    </source>
</evidence>
<sequence>MKSAEWYLNNYKTEELLAAFDRQDVCVSYSGNYRRSVLSQVHNSCELLFVEKGRAEYQVNDEVYQVEQNTVLIIGATDRHRFTFTEVPYIRYGLTVMPSFLQSLPIINGYMNVYRTQSLRNHHKLIGIDDVIFGRMIQILWQLREETQETGAGRGDMVYALMLELTVILKRLLNLESQNTSEAYKSMNEIKNHIDLCYGGDLSLGELSRRFFLQPNTISKNFRKVWGKNINQYINSVRITNAVRILESEEIGITELSEMVGYSNVNTFLRQFREKMDVSPLQYKKRMKQAMADIDTRQLFENEDTVER</sequence>
<organism evidence="5 6">
    <name type="scientific">Murimonas intestini</name>
    <dbReference type="NCBI Taxonomy" id="1337051"/>
    <lineage>
        <taxon>Bacteria</taxon>
        <taxon>Bacillati</taxon>
        <taxon>Bacillota</taxon>
        <taxon>Clostridia</taxon>
        <taxon>Lachnospirales</taxon>
        <taxon>Lachnospiraceae</taxon>
        <taxon>Murimonas</taxon>
    </lineage>
</organism>
<keyword evidence="6" id="KW-1185">Reference proteome</keyword>
<dbReference type="PANTHER" id="PTHR43280:SF2">
    <property type="entry name" value="HTH-TYPE TRANSCRIPTIONAL REGULATOR EXSA"/>
    <property type="match status" value="1"/>
</dbReference>
<reference evidence="5 6" key="1">
    <citation type="submission" date="2018-05" db="EMBL/GenBank/DDBJ databases">
        <authorList>
            <person name="Goeker M."/>
            <person name="Huntemann M."/>
            <person name="Clum A."/>
            <person name="Pillay M."/>
            <person name="Palaniappan K."/>
            <person name="Varghese N."/>
            <person name="Mikhailova N."/>
            <person name="Stamatis D."/>
            <person name="Reddy T."/>
            <person name="Daum C."/>
            <person name="Shapiro N."/>
            <person name="Ivanova N."/>
            <person name="Kyrpides N."/>
            <person name="Woyke T."/>
        </authorList>
    </citation>
    <scope>NUCLEOTIDE SEQUENCE [LARGE SCALE GENOMIC DNA]</scope>
    <source>
        <strain evidence="5 6">DSM 26524</strain>
    </source>
</reference>
<dbReference type="InterPro" id="IPR037923">
    <property type="entry name" value="HTH-like"/>
</dbReference>
<dbReference type="PROSITE" id="PS00041">
    <property type="entry name" value="HTH_ARAC_FAMILY_1"/>
    <property type="match status" value="1"/>
</dbReference>
<dbReference type="GO" id="GO:0043565">
    <property type="term" value="F:sequence-specific DNA binding"/>
    <property type="evidence" value="ECO:0007669"/>
    <property type="project" value="InterPro"/>
</dbReference>
<dbReference type="EMBL" id="QGGY01000016">
    <property type="protein sequence ID" value="PWJ72713.1"/>
    <property type="molecule type" value="Genomic_DNA"/>
</dbReference>
<dbReference type="PROSITE" id="PS01124">
    <property type="entry name" value="HTH_ARAC_FAMILY_2"/>
    <property type="match status" value="1"/>
</dbReference>
<dbReference type="InterPro" id="IPR009057">
    <property type="entry name" value="Homeodomain-like_sf"/>
</dbReference>
<dbReference type="Gene3D" id="2.60.120.10">
    <property type="entry name" value="Jelly Rolls"/>
    <property type="match status" value="1"/>
</dbReference>
<name>A0AB73SYY1_9FIRM</name>
<evidence type="ECO:0000256" key="3">
    <source>
        <dbReference type="ARBA" id="ARBA00023163"/>
    </source>
</evidence>
<dbReference type="Pfam" id="PF02311">
    <property type="entry name" value="AraC_binding"/>
    <property type="match status" value="1"/>
</dbReference>
<comment type="caution">
    <text evidence="5">The sequence shown here is derived from an EMBL/GenBank/DDBJ whole genome shotgun (WGS) entry which is preliminary data.</text>
</comment>
<proteinExistence type="predicted"/>
<dbReference type="Gene3D" id="1.10.10.60">
    <property type="entry name" value="Homeodomain-like"/>
    <property type="match status" value="2"/>
</dbReference>
<dbReference type="Proteomes" id="UP000245412">
    <property type="component" value="Unassembled WGS sequence"/>
</dbReference>
<evidence type="ECO:0000313" key="5">
    <source>
        <dbReference type="EMBL" id="PWJ72713.1"/>
    </source>
</evidence>
<gene>
    <name evidence="5" type="ORF">C7383_11627</name>
</gene>
<dbReference type="InterPro" id="IPR018062">
    <property type="entry name" value="HTH_AraC-typ_CS"/>
</dbReference>
<dbReference type="SUPFAM" id="SSF46689">
    <property type="entry name" value="Homeodomain-like"/>
    <property type="match status" value="1"/>
</dbReference>
<dbReference type="RefSeq" id="WP_257497895.1">
    <property type="nucleotide sequence ID" value="NZ_JANKBI010000016.1"/>
</dbReference>
<dbReference type="InterPro" id="IPR018060">
    <property type="entry name" value="HTH_AraC"/>
</dbReference>